<proteinExistence type="predicted"/>
<dbReference type="Gene3D" id="2.60.40.1120">
    <property type="entry name" value="Carboxypeptidase-like, regulatory domain"/>
    <property type="match status" value="1"/>
</dbReference>
<evidence type="ECO:0000313" key="1">
    <source>
        <dbReference type="EMBL" id="TNJ61594.1"/>
    </source>
</evidence>
<keyword evidence="2" id="KW-1185">Reference proteome</keyword>
<dbReference type="EMBL" id="VDCQ01000072">
    <property type="protein sequence ID" value="TNJ61594.1"/>
    <property type="molecule type" value="Genomic_DNA"/>
</dbReference>
<dbReference type="AlphaFoldDB" id="A0A5C4SYC3"/>
<dbReference type="InterPro" id="IPR013784">
    <property type="entry name" value="Carb-bd-like_fold"/>
</dbReference>
<dbReference type="Gene3D" id="2.60.120.260">
    <property type="entry name" value="Galactose-binding domain-like"/>
    <property type="match status" value="2"/>
</dbReference>
<dbReference type="Proteomes" id="UP000307943">
    <property type="component" value="Unassembled WGS sequence"/>
</dbReference>
<organism evidence="1 2">
    <name type="scientific">Paenibacillus hemerocallicola</name>
    <dbReference type="NCBI Taxonomy" id="1172614"/>
    <lineage>
        <taxon>Bacteria</taxon>
        <taxon>Bacillati</taxon>
        <taxon>Bacillota</taxon>
        <taxon>Bacilli</taxon>
        <taxon>Bacillales</taxon>
        <taxon>Paenibacillaceae</taxon>
        <taxon>Paenibacillus</taxon>
    </lineage>
</organism>
<evidence type="ECO:0000313" key="2">
    <source>
        <dbReference type="Proteomes" id="UP000307943"/>
    </source>
</evidence>
<comment type="caution">
    <text evidence="1">The sequence shown here is derived from an EMBL/GenBank/DDBJ whole genome shotgun (WGS) entry which is preliminary data.</text>
</comment>
<dbReference type="GO" id="GO:0004180">
    <property type="term" value="F:carboxypeptidase activity"/>
    <property type="evidence" value="ECO:0007669"/>
    <property type="project" value="UniProtKB-KW"/>
</dbReference>
<keyword evidence="1" id="KW-0121">Carboxypeptidase</keyword>
<sequence length="574" mass="61091">RQLYFPMKQWTGVHALHIANLESSGFVALPQPSAGTVSGTVYGPGLEPLEGANVNVSGYGVLSVVTGPDGAFVMPRVPGGWQRITARKDDYRTTVSDAVYVEAGQTVSIMLELEDSSPPVLTGTPAVGEGIGEPVQATVSRDGWLYLVPESVLPVPAQLEAAAVSTSVYAVRTGVAAHNPAFLDTSGFVEGRYMLYAVDGRGRVSAGSPVLLLSANQSVVDNEDPLVRYAGTWATTRNDDRHIGSSAVTATTDGASLEIPFYGSRAQLLGVRFHTHGKAAIYIDGEYRTTVDNYRASWKAQEVIFDTGPLPEGAHIIRYERIGEKNPASSNYFIHFDALRIMTAAQLPPIANRVGEGPVAIGTPVAAASSKSATLYLVPRSTSVSRSAIEAAGAAANGASVTVTAAAYGLLDTIGFSPGLYSVYAIDAKGDVSEALPPIPVIDPDETIVDSAGPVVYYSGTWYTTSNDIRHIGNSAVTAMNDGAYVDIPFYGKRAQLLGIRFHTHGKAAIYIDGEYRTTVDNYLASWKAQEVIFDTGELPAGLHTIRYERIGEKNPASSDYLVHFDALRAINEP</sequence>
<name>A0A5C4SYC3_9BACL</name>
<keyword evidence="1" id="KW-0645">Protease</keyword>
<keyword evidence="1" id="KW-0378">Hydrolase</keyword>
<accession>A0A5C4SYC3</accession>
<dbReference type="RefSeq" id="WP_139606679.1">
    <property type="nucleotide sequence ID" value="NZ_VDCQ01000072.1"/>
</dbReference>
<feature type="non-terminal residue" evidence="1">
    <location>
        <position position="1"/>
    </location>
</feature>
<dbReference type="GO" id="GO:0030246">
    <property type="term" value="F:carbohydrate binding"/>
    <property type="evidence" value="ECO:0007669"/>
    <property type="project" value="InterPro"/>
</dbReference>
<protein>
    <submittedName>
        <fullName evidence="1">Carboxypeptidase regulatory-like domain-containing protein</fullName>
    </submittedName>
</protein>
<dbReference type="Pfam" id="PF13620">
    <property type="entry name" value="CarboxypepD_reg"/>
    <property type="match status" value="1"/>
</dbReference>
<gene>
    <name evidence="1" type="ORF">FE784_33860</name>
</gene>
<dbReference type="OrthoDB" id="9807519at2"/>
<dbReference type="SUPFAM" id="SSF49452">
    <property type="entry name" value="Starch-binding domain-like"/>
    <property type="match status" value="1"/>
</dbReference>
<reference evidence="1 2" key="1">
    <citation type="submission" date="2019-05" db="EMBL/GenBank/DDBJ databases">
        <title>We sequenced the genome of Paenibacillus hemerocallicola KCTC 33185 for further insight into its adaptation and study the phylogeny of Paenibacillus.</title>
        <authorList>
            <person name="Narsing Rao M.P."/>
        </authorList>
    </citation>
    <scope>NUCLEOTIDE SEQUENCE [LARGE SCALE GENOMIC DNA]</scope>
    <source>
        <strain evidence="1 2">KCTC 33185</strain>
    </source>
</reference>